<reference evidence="15" key="1">
    <citation type="submission" date="2003-08" db="EMBL/GenBank/DDBJ databases">
        <authorList>
            <person name="Birren B."/>
            <person name="Nusbaum C."/>
            <person name="Abebe A."/>
            <person name="Abouelleil A."/>
            <person name="Adekoya E."/>
            <person name="Ait-zahra M."/>
            <person name="Allen N."/>
            <person name="Allen T."/>
            <person name="An P."/>
            <person name="Anderson M."/>
            <person name="Anderson S."/>
            <person name="Arachchi H."/>
            <person name="Armbruster J."/>
            <person name="Bachantsang P."/>
            <person name="Baldwin J."/>
            <person name="Barry A."/>
            <person name="Bayul T."/>
            <person name="Blitshsteyn B."/>
            <person name="Bloom T."/>
            <person name="Blye J."/>
            <person name="Boguslavskiy L."/>
            <person name="Borowsky M."/>
            <person name="Boukhgalter B."/>
            <person name="Brunache A."/>
            <person name="Butler J."/>
            <person name="Calixte N."/>
            <person name="Calvo S."/>
            <person name="Camarata J."/>
            <person name="Campo K."/>
            <person name="Chang J."/>
            <person name="Cheshatsang Y."/>
            <person name="Citroen M."/>
            <person name="Collymore A."/>
            <person name="Considine T."/>
            <person name="Cook A."/>
            <person name="Cooke P."/>
            <person name="Corum B."/>
            <person name="Cuomo C."/>
            <person name="David R."/>
            <person name="Dawoe T."/>
            <person name="Degray S."/>
            <person name="Dodge S."/>
            <person name="Dooley K."/>
            <person name="Dorje P."/>
            <person name="Dorjee K."/>
            <person name="Dorris L."/>
            <person name="Duffey N."/>
            <person name="Dupes A."/>
            <person name="Elkins T."/>
            <person name="Engels R."/>
            <person name="Erickson J."/>
            <person name="Farina A."/>
            <person name="Faro S."/>
            <person name="Ferreira P."/>
            <person name="Fischer H."/>
            <person name="Fitzgerald M."/>
            <person name="Foley K."/>
            <person name="Gage D."/>
            <person name="Galagan J."/>
            <person name="Gearin G."/>
            <person name="Gnerre S."/>
            <person name="Gnirke A."/>
            <person name="Goyette A."/>
            <person name="Graham J."/>
            <person name="Grandbois E."/>
            <person name="Gyaltsen K."/>
            <person name="Hafez N."/>
            <person name="Hagopian D."/>
            <person name="Hagos B."/>
            <person name="Hall J."/>
            <person name="Hatcher B."/>
            <person name="Heller A."/>
            <person name="Higgins H."/>
            <person name="Honan T."/>
            <person name="Horn A."/>
            <person name="Houde N."/>
            <person name="Hughes L."/>
            <person name="Hulme W."/>
            <person name="Husby E."/>
            <person name="Iliev I."/>
            <person name="Jaffe D."/>
            <person name="Jones C."/>
            <person name="Kamal M."/>
            <person name="Kamat A."/>
            <person name="Kamvysselis M."/>
            <person name="Karlsson E."/>
            <person name="Kells C."/>
            <person name="Kieu A."/>
            <person name="Kisner P."/>
            <person name="Kodira C."/>
            <person name="Kulbokas E."/>
            <person name="Labutti K."/>
            <person name="Lama D."/>
            <person name="Landers T."/>
            <person name="Leger J."/>
            <person name="Levine S."/>
            <person name="Lewis D."/>
            <person name="Lewis T."/>
            <person name="Lindblad-toh K."/>
            <person name="Liu X."/>
            <person name="Lokyitsang T."/>
            <person name="Lokyitsang Y."/>
            <person name="Lucien O."/>
            <person name="Lui A."/>
            <person name="Ma L.J."/>
            <person name="Mabbitt R."/>
            <person name="Macdonald J."/>
            <person name="Maclean C."/>
            <person name="Major J."/>
            <person name="Manning J."/>
            <person name="Marabella R."/>
            <person name="Maru K."/>
            <person name="Matthews C."/>
            <person name="Mauceli E."/>
            <person name="Mccarthy M."/>
            <person name="Mcdonough S."/>
            <person name="Mcghee T."/>
            <person name="Meldrim J."/>
            <person name="Meneus L."/>
            <person name="Mesirov J."/>
            <person name="Mihalev A."/>
            <person name="Mihova T."/>
            <person name="Mikkelsen T."/>
            <person name="Mlenga V."/>
            <person name="Moru K."/>
            <person name="Mozes J."/>
            <person name="Mulrain L."/>
            <person name="Munson G."/>
            <person name="Naylor J."/>
            <person name="Newes C."/>
            <person name="Nguyen C."/>
            <person name="Nguyen N."/>
            <person name="Nguyen T."/>
            <person name="Nicol R."/>
            <person name="Nielsen C."/>
            <person name="Nizzari M."/>
            <person name="Norbu C."/>
            <person name="Norbu N."/>
            <person name="O'donnell P."/>
            <person name="Okoawo O."/>
            <person name="O'leary S."/>
            <person name="Omotosho B."/>
            <person name="O'neill K."/>
            <person name="Osman S."/>
            <person name="Parker S."/>
            <person name="Perrin D."/>
            <person name="Phunkhang P."/>
            <person name="Piqani B."/>
            <person name="Purcell S."/>
            <person name="Rachupka T."/>
            <person name="Ramasamy U."/>
            <person name="Rameau R."/>
            <person name="Ray V."/>
            <person name="Raymond C."/>
            <person name="Retta R."/>
            <person name="Richardson S."/>
            <person name="Rise C."/>
            <person name="Rodriguez J."/>
            <person name="Rogers J."/>
            <person name="Rogov P."/>
            <person name="Rutman M."/>
            <person name="Schupbach R."/>
            <person name="Seaman C."/>
            <person name="Settipalli S."/>
            <person name="Sharpe T."/>
            <person name="Sheridan J."/>
            <person name="Sherpa N."/>
            <person name="Shi J."/>
            <person name="Smirnov S."/>
            <person name="Smith C."/>
            <person name="Sougnez C."/>
            <person name="Spencer B."/>
            <person name="Stalker J."/>
            <person name="Stange-thomann N."/>
            <person name="Stavropoulos S."/>
            <person name="Stetson K."/>
            <person name="Stone C."/>
            <person name="Stone S."/>
            <person name="Stubbs M."/>
            <person name="Talamas J."/>
            <person name="Tchuinga P."/>
            <person name="Tenzing P."/>
            <person name="Tesfaye S."/>
            <person name="Theodore J."/>
            <person name="Thoulutsang Y."/>
            <person name="Topham K."/>
            <person name="Towey S."/>
            <person name="Tsamla T."/>
            <person name="Tsomo N."/>
            <person name="Vallee D."/>
            <person name="Vassiliev H."/>
            <person name="Venkataraman V."/>
            <person name="Vinson J."/>
            <person name="Vo A."/>
            <person name="Wade C."/>
            <person name="Wang S."/>
            <person name="Wangchuk T."/>
            <person name="Wangdi T."/>
            <person name="Whittaker C."/>
            <person name="Wilkinson J."/>
            <person name="Wu Y."/>
            <person name="Wyman D."/>
            <person name="Yadav S."/>
            <person name="Yang S."/>
            <person name="Yang X."/>
            <person name="Yeager S."/>
            <person name="Yee E."/>
            <person name="Young G."/>
            <person name="Zainoun J."/>
            <person name="Zembeck L."/>
            <person name="Zimmer A."/>
            <person name="Zody M."/>
            <person name="Lander E."/>
        </authorList>
    </citation>
    <scope>NUCLEOTIDE SEQUENCE [LARGE SCALE GENOMIC DNA]</scope>
</reference>
<dbReference type="InterPro" id="IPR017441">
    <property type="entry name" value="Protein_kinase_ATP_BS"/>
</dbReference>
<dbReference type="InParanoid" id="H2Z8G9"/>
<dbReference type="Pfam" id="PF00780">
    <property type="entry name" value="CNH"/>
    <property type="match status" value="1"/>
</dbReference>
<feature type="region of interest" description="Disordered" evidence="11">
    <location>
        <begin position="396"/>
        <end position="426"/>
    </location>
</feature>
<dbReference type="PROSITE" id="PS50219">
    <property type="entry name" value="CNH"/>
    <property type="match status" value="1"/>
</dbReference>
<dbReference type="EC" id="2.7.11.1" evidence="2"/>
<evidence type="ECO:0000256" key="3">
    <source>
        <dbReference type="ARBA" id="ARBA00022527"/>
    </source>
</evidence>
<evidence type="ECO:0000313" key="15">
    <source>
        <dbReference type="Proteomes" id="UP000007875"/>
    </source>
</evidence>
<dbReference type="InterPro" id="IPR001180">
    <property type="entry name" value="CNH_dom"/>
</dbReference>
<dbReference type="FunFam" id="3.30.200.20:FF:000006">
    <property type="entry name" value="TRAF2 and NCK-interacting protein kinase isoform 4"/>
    <property type="match status" value="1"/>
</dbReference>
<keyword evidence="3" id="KW-0723">Serine/threonine-protein kinase</keyword>
<reference evidence="14" key="2">
    <citation type="submission" date="2025-08" db="UniProtKB">
        <authorList>
            <consortium name="Ensembl"/>
        </authorList>
    </citation>
    <scope>IDENTIFICATION</scope>
</reference>
<dbReference type="CDD" id="cd22249">
    <property type="entry name" value="UDM1_RNF168_RNF169-like"/>
    <property type="match status" value="1"/>
</dbReference>
<evidence type="ECO:0000256" key="9">
    <source>
        <dbReference type="ARBA" id="ARBA00048679"/>
    </source>
</evidence>
<reference evidence="14" key="3">
    <citation type="submission" date="2025-09" db="UniProtKB">
        <authorList>
            <consortium name="Ensembl"/>
        </authorList>
    </citation>
    <scope>IDENTIFICATION</scope>
</reference>
<dbReference type="Gene3D" id="1.10.510.10">
    <property type="entry name" value="Transferase(Phosphotransferase) domain 1"/>
    <property type="match status" value="1"/>
</dbReference>
<sequence>KMSGGLDDIDLAGLREPAGIFELVEVVGNGTYGQVYKGRHVKTGQLAAIKVMDVTEEEEEEIKLEINMLKKYSEHRNIATYYGAFVKKTAPGHDDQLWVITDLVKATKGNSLKEDWIAYICREILKGLQHLHKHKVIHRDIKGQNVLLTENADVKLVDFGVSAQLDKTIGRRNTFIGTPYWMAPEVIACEQNASATYDYRVSVRSLTNEFAQSDIWSLGITAIEMAEGSPPLCDMHPMRALFLIPRNAPPRLREKRWAPRFQSFVEQTLIKNYHQRSNTDSLLRHPFIKDQPNERQVKIQLKDHIDRTKRKKSNTKYSYGTYLMYHRMLKFYKWCCDIIWCLSPTTSIVVGETEYEYSGSEDEAEEAPEEGAPSSIAIAPGESTLRRNFLKLQQENKERSELQKKERQQRELNEERRKHEKKDDRKKQDDFNVNISLFMMIVNSVSVSKISNLFFFHIALYREHLRREQAKKEERAREQRRKLDAERKRKQEEALLRASAEEAMRRHKDGNHHSPVLIFNENPNRLVNIGCVFEKRYFGTSYESSDLIKKRSFLKKTYCILSYITLNLLMEWILSITKINLYTINMIFLQYYKSEKTFFTFCLSVSHQRSQSQHMRDKPQWARQIEERSKKNRPESPSNEQYNNKKGHGNNNLTTLNYVQPQGHSPNRSPALPRRQPVIPVLAQERSNPGTVERIVRSECMTHAFLYYYYDDLFLRRICSNIGQRNPMNRFPRLQYLNYHNCKEENMNSISIFTGLNWCFFCLFFFQLFKITRSFTSTDSPQHSRKNSDFAAAPSDLDRVAAQLKAMAAPSNRLMTLLIHRLSFYSNYLVFIQTTYEGIAIFFNFKNVKTCPWYNYRPGGNHQTRVTAYSSSSNSSDSDDSFIDGNQQARGSRDNGGLSNQQSSWDRRAVSSVMPDLLPRQLHHDHDVSCQLRLCLVRLCLVRLFEFEVKICGLLVLIQLFNNAYCFCQIHIFSLSYSKLFFTIVYGSLDYFSVDFQYKYINLNCHPIPVAYSHNSNHGHSLYKWQASASSLSAASTREDRKVSVVNVNPHSSENAPVVTTDMPEIRKYKKRFNSEILCASLWGVNLLIGADNGMMLLDRSGQGKVYPLIGRRRFQQLDVLEGLNLVVTISGKKNKLRVYYLSWLRNKILRNDPEVEKKIGYAPVGDLEGCTQYKVVKYERIKFLVIALRNNIEVYAWAPRPYHKFMAFKSFSDLPHKPMIVDLTVEEGSRLKLLYGSAYGFHAIDVDSGQNYDLYIPNHIVPPITAHAIIMLPNSDGMELLVCYEDEGVYVNTYASITKDIMLQWGEQPTSVAYIRSGQIMGWGEKAIEIRSVETGHLDGVFMHKRAQRLKFLCERNDKVFFASVHSSSSSQVYFMALNRNLQMNW</sequence>
<dbReference type="SMART" id="SM00220">
    <property type="entry name" value="S_TKc"/>
    <property type="match status" value="1"/>
</dbReference>
<evidence type="ECO:0000256" key="10">
    <source>
        <dbReference type="PROSITE-ProRule" id="PRU10141"/>
    </source>
</evidence>
<dbReference type="Ensembl" id="ENSCSAVT00000014041.1">
    <property type="protein sequence ID" value="ENSCSAVP00000013881.1"/>
    <property type="gene ID" value="ENSCSAVG00000008136.1"/>
</dbReference>
<dbReference type="PROSITE" id="PS50011">
    <property type="entry name" value="PROTEIN_KINASE_DOM"/>
    <property type="match status" value="1"/>
</dbReference>
<dbReference type="GO" id="GO:0005524">
    <property type="term" value="F:ATP binding"/>
    <property type="evidence" value="ECO:0007669"/>
    <property type="project" value="UniProtKB-UniRule"/>
</dbReference>
<keyword evidence="4" id="KW-0808">Transferase</keyword>
<feature type="compositionally biased region" description="Polar residues" evidence="11">
    <location>
        <begin position="635"/>
        <end position="668"/>
    </location>
</feature>
<feature type="domain" description="Protein kinase" evidence="12">
    <location>
        <begin position="21"/>
        <end position="288"/>
    </location>
</feature>
<keyword evidence="6" id="KW-0418">Kinase</keyword>
<feature type="domain" description="CNH" evidence="13">
    <location>
        <begin position="1074"/>
        <end position="1361"/>
    </location>
</feature>
<evidence type="ECO:0000256" key="5">
    <source>
        <dbReference type="ARBA" id="ARBA00022741"/>
    </source>
</evidence>
<organism evidence="14 15">
    <name type="scientific">Ciona savignyi</name>
    <name type="common">Pacific transparent sea squirt</name>
    <dbReference type="NCBI Taxonomy" id="51511"/>
    <lineage>
        <taxon>Eukaryota</taxon>
        <taxon>Metazoa</taxon>
        <taxon>Chordata</taxon>
        <taxon>Tunicata</taxon>
        <taxon>Ascidiacea</taxon>
        <taxon>Phlebobranchia</taxon>
        <taxon>Cionidae</taxon>
        <taxon>Ciona</taxon>
    </lineage>
</organism>
<keyword evidence="5 10" id="KW-0547">Nucleotide-binding</keyword>
<name>H2Z8G9_CIOSA</name>
<keyword evidence="7 10" id="KW-0067">ATP-binding</keyword>
<dbReference type="SMART" id="SM00036">
    <property type="entry name" value="CNH"/>
    <property type="match status" value="1"/>
</dbReference>
<dbReference type="PANTHER" id="PTHR47096:SF1">
    <property type="entry name" value="MISSHAPEN LIKE KINASE 1"/>
    <property type="match status" value="1"/>
</dbReference>
<evidence type="ECO:0000259" key="12">
    <source>
        <dbReference type="PROSITE" id="PS50011"/>
    </source>
</evidence>
<evidence type="ECO:0000256" key="1">
    <source>
        <dbReference type="ARBA" id="ARBA00008874"/>
    </source>
</evidence>
<dbReference type="GeneTree" id="ENSGT00950000183196"/>
<dbReference type="InterPro" id="IPR008271">
    <property type="entry name" value="Ser/Thr_kinase_AS"/>
</dbReference>
<evidence type="ECO:0000256" key="8">
    <source>
        <dbReference type="ARBA" id="ARBA00047899"/>
    </source>
</evidence>
<comment type="similarity">
    <text evidence="1">Belongs to the protein kinase superfamily. STE Ser/Thr protein kinase family. STE20 subfamily.</text>
</comment>
<evidence type="ECO:0000256" key="4">
    <source>
        <dbReference type="ARBA" id="ARBA00022679"/>
    </source>
</evidence>
<dbReference type="PANTHER" id="PTHR47096">
    <property type="entry name" value="MISSHAPEN LIKE KINASE 1"/>
    <property type="match status" value="1"/>
</dbReference>
<dbReference type="Pfam" id="PF00069">
    <property type="entry name" value="Pkinase"/>
    <property type="match status" value="1"/>
</dbReference>
<feature type="binding site" evidence="10">
    <location>
        <position position="50"/>
    </location>
    <ligand>
        <name>ATP</name>
        <dbReference type="ChEBI" id="CHEBI:30616"/>
    </ligand>
</feature>
<dbReference type="InterPro" id="IPR051700">
    <property type="entry name" value="STE20_Ser-Thr_kinase"/>
</dbReference>
<dbReference type="PROSITE" id="PS00107">
    <property type="entry name" value="PROTEIN_KINASE_ATP"/>
    <property type="match status" value="1"/>
</dbReference>
<dbReference type="InterPro" id="IPR000719">
    <property type="entry name" value="Prot_kinase_dom"/>
</dbReference>
<evidence type="ECO:0000313" key="14">
    <source>
        <dbReference type="Ensembl" id="ENSCSAVP00000013881.1"/>
    </source>
</evidence>
<comment type="catalytic activity">
    <reaction evidence="9">
        <text>L-seryl-[protein] + ATP = O-phospho-L-seryl-[protein] + ADP + H(+)</text>
        <dbReference type="Rhea" id="RHEA:17989"/>
        <dbReference type="Rhea" id="RHEA-COMP:9863"/>
        <dbReference type="Rhea" id="RHEA-COMP:11604"/>
        <dbReference type="ChEBI" id="CHEBI:15378"/>
        <dbReference type="ChEBI" id="CHEBI:29999"/>
        <dbReference type="ChEBI" id="CHEBI:30616"/>
        <dbReference type="ChEBI" id="CHEBI:83421"/>
        <dbReference type="ChEBI" id="CHEBI:456216"/>
        <dbReference type="EC" id="2.7.11.1"/>
    </reaction>
</comment>
<evidence type="ECO:0000256" key="11">
    <source>
        <dbReference type="SAM" id="MobiDB-lite"/>
    </source>
</evidence>
<feature type="region of interest" description="Disordered" evidence="11">
    <location>
        <begin position="613"/>
        <end position="674"/>
    </location>
</feature>
<evidence type="ECO:0000256" key="6">
    <source>
        <dbReference type="ARBA" id="ARBA00022777"/>
    </source>
</evidence>
<dbReference type="Gene3D" id="3.30.200.20">
    <property type="entry name" value="Phosphorylase Kinase, domain 1"/>
    <property type="match status" value="1"/>
</dbReference>
<feature type="region of interest" description="Disordered" evidence="11">
    <location>
        <begin position="865"/>
        <end position="905"/>
    </location>
</feature>
<accession>H2Z8G9</accession>
<dbReference type="SUPFAM" id="SSF56112">
    <property type="entry name" value="Protein kinase-like (PK-like)"/>
    <property type="match status" value="1"/>
</dbReference>
<feature type="region of interest" description="Disordered" evidence="11">
    <location>
        <begin position="468"/>
        <end position="491"/>
    </location>
</feature>
<dbReference type="STRING" id="51511.ENSCSAVP00000013881"/>
<dbReference type="Proteomes" id="UP000007875">
    <property type="component" value="Unassembled WGS sequence"/>
</dbReference>
<feature type="compositionally biased region" description="Basic and acidic residues" evidence="11">
    <location>
        <begin position="614"/>
        <end position="634"/>
    </location>
</feature>
<dbReference type="GO" id="GO:0005829">
    <property type="term" value="C:cytosol"/>
    <property type="evidence" value="ECO:0007669"/>
    <property type="project" value="TreeGrafter"/>
</dbReference>
<dbReference type="eggNOG" id="KOG0587">
    <property type="taxonomic scope" value="Eukaryota"/>
</dbReference>
<evidence type="ECO:0000256" key="2">
    <source>
        <dbReference type="ARBA" id="ARBA00012513"/>
    </source>
</evidence>
<proteinExistence type="inferred from homology"/>
<evidence type="ECO:0000256" key="7">
    <source>
        <dbReference type="ARBA" id="ARBA00022840"/>
    </source>
</evidence>
<dbReference type="InterPro" id="IPR011009">
    <property type="entry name" value="Kinase-like_dom_sf"/>
</dbReference>
<comment type="catalytic activity">
    <reaction evidence="8">
        <text>L-threonyl-[protein] + ATP = O-phospho-L-threonyl-[protein] + ADP + H(+)</text>
        <dbReference type="Rhea" id="RHEA:46608"/>
        <dbReference type="Rhea" id="RHEA-COMP:11060"/>
        <dbReference type="Rhea" id="RHEA-COMP:11605"/>
        <dbReference type="ChEBI" id="CHEBI:15378"/>
        <dbReference type="ChEBI" id="CHEBI:30013"/>
        <dbReference type="ChEBI" id="CHEBI:30616"/>
        <dbReference type="ChEBI" id="CHEBI:61977"/>
        <dbReference type="ChEBI" id="CHEBI:456216"/>
        <dbReference type="EC" id="2.7.11.1"/>
    </reaction>
</comment>
<dbReference type="GO" id="GO:0004674">
    <property type="term" value="F:protein serine/threonine kinase activity"/>
    <property type="evidence" value="ECO:0007669"/>
    <property type="project" value="UniProtKB-KW"/>
</dbReference>
<dbReference type="FunFam" id="1.10.510.10:FF:000003">
    <property type="entry name" value="TRAF2 and NCK-interacting protein kinase isoform 4"/>
    <property type="match status" value="1"/>
</dbReference>
<evidence type="ECO:0000259" key="13">
    <source>
        <dbReference type="PROSITE" id="PS50219"/>
    </source>
</evidence>
<dbReference type="FunCoup" id="H2Z8G9">
    <property type="interactions" value="45"/>
</dbReference>
<keyword evidence="15" id="KW-1185">Reference proteome</keyword>
<dbReference type="PROSITE" id="PS00108">
    <property type="entry name" value="PROTEIN_KINASE_ST"/>
    <property type="match status" value="1"/>
</dbReference>
<protein>
    <recommendedName>
        <fullName evidence="2">non-specific serine/threonine protein kinase</fullName>
        <ecNumber evidence="2">2.7.11.1</ecNumber>
    </recommendedName>
</protein>